<dbReference type="PANTHER" id="PTHR42716:SF2">
    <property type="entry name" value="L-ASPARTATE OXIDASE, CHLOROPLASTIC"/>
    <property type="match status" value="1"/>
</dbReference>
<dbReference type="SUPFAM" id="SSF56425">
    <property type="entry name" value="Succinate dehydrogenase/fumarate reductase flavoprotein, catalytic domain"/>
    <property type="match status" value="1"/>
</dbReference>
<dbReference type="Gene3D" id="1.20.58.100">
    <property type="entry name" value="Fumarate reductase/succinate dehydrogenase flavoprotein-like, C-terminal domain"/>
    <property type="match status" value="1"/>
</dbReference>
<reference evidence="15 16" key="1">
    <citation type="submission" date="2020-08" db="EMBL/GenBank/DDBJ databases">
        <title>Genomic Encyclopedia of Type Strains, Phase IV (KMG-IV): sequencing the most valuable type-strain genomes for metagenomic binning, comparative biology and taxonomic classification.</title>
        <authorList>
            <person name="Goeker M."/>
        </authorList>
    </citation>
    <scope>NUCLEOTIDE SEQUENCE [LARGE SCALE GENOMIC DNA]</scope>
    <source>
        <strain evidence="15 16">DSM 5391</strain>
    </source>
</reference>
<keyword evidence="7 12" id="KW-0662">Pyridine nucleotide biosynthesis</keyword>
<dbReference type="SUPFAM" id="SSF46977">
    <property type="entry name" value="Succinate dehydrogenase/fumarate reductase flavoprotein C-terminal domain"/>
    <property type="match status" value="1"/>
</dbReference>
<evidence type="ECO:0000259" key="14">
    <source>
        <dbReference type="Pfam" id="PF02910"/>
    </source>
</evidence>
<dbReference type="Pfam" id="PF02910">
    <property type="entry name" value="Succ_DH_flav_C"/>
    <property type="match status" value="1"/>
</dbReference>
<dbReference type="GO" id="GO:0008734">
    <property type="term" value="F:L-aspartate oxidase activity"/>
    <property type="evidence" value="ECO:0007669"/>
    <property type="project" value="UniProtKB-UniRule"/>
</dbReference>
<dbReference type="InterPro" id="IPR003953">
    <property type="entry name" value="FAD-dep_OxRdtase_2_FAD-bd"/>
</dbReference>
<evidence type="ECO:0000256" key="11">
    <source>
        <dbReference type="NCBIfam" id="TIGR00551"/>
    </source>
</evidence>
<dbReference type="UniPathway" id="UPA00253">
    <property type="reaction ID" value="UER00326"/>
</dbReference>
<dbReference type="PRINTS" id="PR00368">
    <property type="entry name" value="FADPNR"/>
</dbReference>
<keyword evidence="8 12" id="KW-0274">FAD</keyword>
<comment type="subcellular location">
    <subcellularLocation>
        <location evidence="12">Cytoplasm</location>
    </subcellularLocation>
</comment>
<dbReference type="SUPFAM" id="SSF51905">
    <property type="entry name" value="FAD/NAD(P)-binding domain"/>
    <property type="match status" value="1"/>
</dbReference>
<dbReference type="NCBIfam" id="NF005978">
    <property type="entry name" value="PRK08071.1"/>
    <property type="match status" value="1"/>
</dbReference>
<feature type="domain" description="Fumarate reductase/succinate dehydrogenase flavoprotein-like C-terminal" evidence="14">
    <location>
        <begin position="414"/>
        <end position="512"/>
    </location>
</feature>
<comment type="pathway">
    <text evidence="2 12">Cofactor biosynthesis; NAD(+) biosynthesis; iminoaspartate from L-aspartate (oxidase route): step 1/1.</text>
</comment>
<evidence type="ECO:0000259" key="13">
    <source>
        <dbReference type="Pfam" id="PF00890"/>
    </source>
</evidence>
<dbReference type="InterPro" id="IPR015939">
    <property type="entry name" value="Fum_Rdtase/Succ_DH_flav-like_C"/>
</dbReference>
<dbReference type="PANTHER" id="PTHR42716">
    <property type="entry name" value="L-ASPARTATE OXIDASE"/>
    <property type="match status" value="1"/>
</dbReference>
<dbReference type="EC" id="1.4.3.16" evidence="4 11"/>
<name>A0A7X0HSB6_9BACI</name>
<keyword evidence="9 12" id="KW-0560">Oxidoreductase</keyword>
<dbReference type="InterPro" id="IPR037099">
    <property type="entry name" value="Fum_R/Succ_DH_flav-like_C_sf"/>
</dbReference>
<comment type="similarity">
    <text evidence="3 12">Belongs to the FAD-dependent oxidoreductase 2 family. NadB subfamily.</text>
</comment>
<evidence type="ECO:0000256" key="4">
    <source>
        <dbReference type="ARBA" id="ARBA00012173"/>
    </source>
</evidence>
<organism evidence="15 16">
    <name type="scientific">Bacillus benzoevorans</name>
    <dbReference type="NCBI Taxonomy" id="1456"/>
    <lineage>
        <taxon>Bacteria</taxon>
        <taxon>Bacillati</taxon>
        <taxon>Bacillota</taxon>
        <taxon>Bacilli</taxon>
        <taxon>Bacillales</taxon>
        <taxon>Bacillaceae</taxon>
        <taxon>Bacillus</taxon>
    </lineage>
</organism>
<dbReference type="InterPro" id="IPR005288">
    <property type="entry name" value="NadB"/>
</dbReference>
<dbReference type="EMBL" id="JACHGK010000008">
    <property type="protein sequence ID" value="MBB6445891.1"/>
    <property type="molecule type" value="Genomic_DNA"/>
</dbReference>
<feature type="domain" description="FAD-dependent oxidoreductase 2 FAD-binding" evidence="13">
    <location>
        <begin position="5"/>
        <end position="368"/>
    </location>
</feature>
<evidence type="ECO:0000256" key="10">
    <source>
        <dbReference type="ARBA" id="ARBA00048305"/>
    </source>
</evidence>
<dbReference type="Gene3D" id="3.50.50.60">
    <property type="entry name" value="FAD/NAD(P)-binding domain"/>
    <property type="match status" value="1"/>
</dbReference>
<sequence length="529" mass="57809">MRGNVIIIGSGIAALQLAKKLSRNLHVIVFTKSTLTVSNSYLAQGGIAVALSDSDNAEKHYHDTMEAGRYHNNSATVAMMTKEAPELIKELINEGCPFDRNENGEIKLGLEGAHSEKRIIHGGGDATGKTVIDFLQTQINHVTVMENMTVYELIISENRCVGVKVKGLDGHTIQAYAEHIVIATGGLGQIYSFTSSAETVTGDGLALAYRAGAELSDMEFVQFHPTLISANGKGVGLASEAVRGEGAKLVTEEGTYLMEGFHPYKDLSPRHVVSQEIYKALKEGHTVYLDISTIDNFVKKFPTVASICIEHGIDLASGRIPVVPGCHFLMGGIRTDLNAQTTIPGLYAIGEAACTGVHGANRLASNSLLEGLYFGNRLADFINENSAQMKKPERWLSEVKAAPPKRALPDIELLKSTMMERTGIARTKENLEKQLDFLKSFAAPQWVKADLEDLSIEELNEVFMLICSWLVTKAALKRTESRGGHLRLDYPNEDAGWEKRQIIQQLKGDRIEQSEITPAAGTILSGRYR</sequence>
<dbReference type="InterPro" id="IPR036188">
    <property type="entry name" value="FAD/NAD-bd_sf"/>
</dbReference>
<comment type="function">
    <text evidence="12">Catalyzes the oxidation of L-aspartate to iminoaspartate.</text>
</comment>
<dbReference type="AlphaFoldDB" id="A0A7X0HSB6"/>
<comment type="catalytic activity">
    <reaction evidence="10">
        <text>L-aspartate + O2 = iminosuccinate + H2O2</text>
        <dbReference type="Rhea" id="RHEA:25876"/>
        <dbReference type="ChEBI" id="CHEBI:15379"/>
        <dbReference type="ChEBI" id="CHEBI:16240"/>
        <dbReference type="ChEBI" id="CHEBI:29991"/>
        <dbReference type="ChEBI" id="CHEBI:77875"/>
        <dbReference type="EC" id="1.4.3.16"/>
    </reaction>
    <physiologicalReaction direction="left-to-right" evidence="10">
        <dbReference type="Rhea" id="RHEA:25877"/>
    </physiologicalReaction>
</comment>
<accession>A0A7X0HSB6</accession>
<evidence type="ECO:0000256" key="8">
    <source>
        <dbReference type="ARBA" id="ARBA00022827"/>
    </source>
</evidence>
<dbReference type="Pfam" id="PF00890">
    <property type="entry name" value="FAD_binding_2"/>
    <property type="match status" value="1"/>
</dbReference>
<evidence type="ECO:0000256" key="7">
    <source>
        <dbReference type="ARBA" id="ARBA00022642"/>
    </source>
</evidence>
<dbReference type="Proteomes" id="UP000531594">
    <property type="component" value="Unassembled WGS sequence"/>
</dbReference>
<protein>
    <recommendedName>
        <fullName evidence="5 11">L-aspartate oxidase</fullName>
        <ecNumber evidence="4 11">1.4.3.16</ecNumber>
    </recommendedName>
</protein>
<proteinExistence type="inferred from homology"/>
<evidence type="ECO:0000313" key="16">
    <source>
        <dbReference type="Proteomes" id="UP000531594"/>
    </source>
</evidence>
<keyword evidence="6 12" id="KW-0285">Flavoprotein</keyword>
<evidence type="ECO:0000256" key="6">
    <source>
        <dbReference type="ARBA" id="ARBA00022630"/>
    </source>
</evidence>
<dbReference type="GO" id="GO:0005737">
    <property type="term" value="C:cytoplasm"/>
    <property type="evidence" value="ECO:0007669"/>
    <property type="project" value="UniProtKB-SubCell"/>
</dbReference>
<evidence type="ECO:0000256" key="3">
    <source>
        <dbReference type="ARBA" id="ARBA00008562"/>
    </source>
</evidence>
<dbReference type="InterPro" id="IPR027477">
    <property type="entry name" value="Succ_DH/fumarate_Rdtase_cat_sf"/>
</dbReference>
<evidence type="ECO:0000256" key="9">
    <source>
        <dbReference type="ARBA" id="ARBA00023002"/>
    </source>
</evidence>
<evidence type="ECO:0000256" key="2">
    <source>
        <dbReference type="ARBA" id="ARBA00004950"/>
    </source>
</evidence>
<keyword evidence="16" id="KW-1185">Reference proteome</keyword>
<dbReference type="RefSeq" id="WP_184526358.1">
    <property type="nucleotide sequence ID" value="NZ_JACHGK010000008.1"/>
</dbReference>
<comment type="cofactor">
    <cofactor evidence="1 12">
        <name>FAD</name>
        <dbReference type="ChEBI" id="CHEBI:57692"/>
    </cofactor>
</comment>
<dbReference type="Gene3D" id="3.90.700.10">
    <property type="entry name" value="Succinate dehydrogenase/fumarate reductase flavoprotein, catalytic domain"/>
    <property type="match status" value="1"/>
</dbReference>
<evidence type="ECO:0000256" key="1">
    <source>
        <dbReference type="ARBA" id="ARBA00001974"/>
    </source>
</evidence>
<evidence type="ECO:0000256" key="12">
    <source>
        <dbReference type="RuleBase" id="RU362049"/>
    </source>
</evidence>
<dbReference type="GO" id="GO:0034628">
    <property type="term" value="P:'de novo' NAD+ biosynthetic process from L-aspartate"/>
    <property type="evidence" value="ECO:0007669"/>
    <property type="project" value="TreeGrafter"/>
</dbReference>
<gene>
    <name evidence="15" type="ORF">HNR53_002540</name>
</gene>
<dbReference type="GO" id="GO:0033765">
    <property type="term" value="F:steroid dehydrogenase activity, acting on the CH-CH group of donors"/>
    <property type="evidence" value="ECO:0007669"/>
    <property type="project" value="UniProtKB-ARBA"/>
</dbReference>
<evidence type="ECO:0000313" key="15">
    <source>
        <dbReference type="EMBL" id="MBB6445891.1"/>
    </source>
</evidence>
<dbReference type="NCBIfam" id="TIGR00551">
    <property type="entry name" value="nadB"/>
    <property type="match status" value="1"/>
</dbReference>
<evidence type="ECO:0000256" key="5">
    <source>
        <dbReference type="ARBA" id="ARBA00021901"/>
    </source>
</evidence>
<comment type="caution">
    <text evidence="15">The sequence shown here is derived from an EMBL/GenBank/DDBJ whole genome shotgun (WGS) entry which is preliminary data.</text>
</comment>